<evidence type="ECO:0000313" key="3">
    <source>
        <dbReference type="Proteomes" id="UP000466863"/>
    </source>
</evidence>
<accession>A0A6I1WZE9</accession>
<proteinExistence type="predicted"/>
<sequence length="102" mass="10283">MKQVVRALVLGCGAAGMVGCAEMQQQAGSLLGQPAQPQQVAMEGGQPVQTLGGGQSSQGTVQNAVAQEGSSMASDMAKEATSTLKNEVSSSIRSAIRGAFSR</sequence>
<evidence type="ECO:0008006" key="4">
    <source>
        <dbReference type="Google" id="ProtNLM"/>
    </source>
</evidence>
<comment type="caution">
    <text evidence="2">The sequence shown here is derived from an EMBL/GenBank/DDBJ whole genome shotgun (WGS) entry which is preliminary data.</text>
</comment>
<dbReference type="AlphaFoldDB" id="A0A6I1WZE9"/>
<feature type="region of interest" description="Disordered" evidence="1">
    <location>
        <begin position="36"/>
        <end position="102"/>
    </location>
</feature>
<evidence type="ECO:0000313" key="2">
    <source>
        <dbReference type="EMBL" id="MQU43995.1"/>
    </source>
</evidence>
<dbReference type="Proteomes" id="UP000466863">
    <property type="component" value="Unassembled WGS sequence"/>
</dbReference>
<dbReference type="PROSITE" id="PS51257">
    <property type="entry name" value="PROKAR_LIPOPROTEIN"/>
    <property type="match status" value="1"/>
</dbReference>
<protein>
    <recommendedName>
        <fullName evidence="4">Lipoprotein</fullName>
    </recommendedName>
</protein>
<feature type="compositionally biased region" description="Polar residues" evidence="1">
    <location>
        <begin position="63"/>
        <end position="73"/>
    </location>
</feature>
<gene>
    <name evidence="2" type="ORF">GHO28_16010</name>
</gene>
<feature type="compositionally biased region" description="Polar residues" evidence="1">
    <location>
        <begin position="80"/>
        <end position="93"/>
    </location>
</feature>
<dbReference type="RefSeq" id="WP_153334369.1">
    <property type="nucleotide sequence ID" value="NZ_CP181271.1"/>
</dbReference>
<reference evidence="2 3" key="1">
    <citation type="submission" date="2019-10" db="EMBL/GenBank/DDBJ databases">
        <title>Evaluation of single-gene subtyping targets for Pseudomonas.</title>
        <authorList>
            <person name="Reichler S.J."/>
            <person name="Orsi R.H."/>
            <person name="Wiedmann M."/>
            <person name="Martin N.H."/>
            <person name="Murphy S.I."/>
        </authorList>
    </citation>
    <scope>NUCLEOTIDE SEQUENCE [LARGE SCALE GENOMIC DNA]</scope>
    <source>
        <strain evidence="2 3">FSL R10-1876</strain>
    </source>
</reference>
<name>A0A6I1WZE9_9PSED</name>
<evidence type="ECO:0000256" key="1">
    <source>
        <dbReference type="SAM" id="MobiDB-lite"/>
    </source>
</evidence>
<dbReference type="EMBL" id="WIVV01000075">
    <property type="protein sequence ID" value="MQU43995.1"/>
    <property type="molecule type" value="Genomic_DNA"/>
</dbReference>
<organism evidence="2 3">
    <name type="scientific">Pseudomonas helleri</name>
    <dbReference type="NCBI Taxonomy" id="1608996"/>
    <lineage>
        <taxon>Bacteria</taxon>
        <taxon>Pseudomonadati</taxon>
        <taxon>Pseudomonadota</taxon>
        <taxon>Gammaproteobacteria</taxon>
        <taxon>Pseudomonadales</taxon>
        <taxon>Pseudomonadaceae</taxon>
        <taxon>Pseudomonas</taxon>
    </lineage>
</organism>